<proteinExistence type="predicted"/>
<dbReference type="EMBL" id="CAUYUJ010000603">
    <property type="protein sequence ID" value="CAK0791524.1"/>
    <property type="molecule type" value="Genomic_DNA"/>
</dbReference>
<keyword evidence="3" id="KW-1185">Reference proteome</keyword>
<evidence type="ECO:0000256" key="1">
    <source>
        <dbReference type="SAM" id="Phobius"/>
    </source>
</evidence>
<keyword evidence="1" id="KW-0472">Membrane</keyword>
<keyword evidence="1" id="KW-0812">Transmembrane</keyword>
<reference evidence="2" key="1">
    <citation type="submission" date="2023-10" db="EMBL/GenBank/DDBJ databases">
        <authorList>
            <person name="Chen Y."/>
            <person name="Shah S."/>
            <person name="Dougan E. K."/>
            <person name="Thang M."/>
            <person name="Chan C."/>
        </authorList>
    </citation>
    <scope>NUCLEOTIDE SEQUENCE [LARGE SCALE GENOMIC DNA]</scope>
</reference>
<dbReference type="Proteomes" id="UP001189429">
    <property type="component" value="Unassembled WGS sequence"/>
</dbReference>
<comment type="caution">
    <text evidence="2">The sequence shown here is derived from an EMBL/GenBank/DDBJ whole genome shotgun (WGS) entry which is preliminary data.</text>
</comment>
<protein>
    <recommendedName>
        <fullName evidence="4">Autophagy-related protein 9</fullName>
    </recommendedName>
</protein>
<accession>A0ABN9PJG0</accession>
<gene>
    <name evidence="2" type="ORF">PCOR1329_LOCUS2394</name>
</gene>
<name>A0ABN9PJG0_9DINO</name>
<evidence type="ECO:0008006" key="4">
    <source>
        <dbReference type="Google" id="ProtNLM"/>
    </source>
</evidence>
<keyword evidence="1" id="KW-1133">Transmembrane helix</keyword>
<evidence type="ECO:0000313" key="3">
    <source>
        <dbReference type="Proteomes" id="UP001189429"/>
    </source>
</evidence>
<evidence type="ECO:0000313" key="2">
    <source>
        <dbReference type="EMBL" id="CAK0791524.1"/>
    </source>
</evidence>
<organism evidence="2 3">
    <name type="scientific">Prorocentrum cordatum</name>
    <dbReference type="NCBI Taxonomy" id="2364126"/>
    <lineage>
        <taxon>Eukaryota</taxon>
        <taxon>Sar</taxon>
        <taxon>Alveolata</taxon>
        <taxon>Dinophyceae</taxon>
        <taxon>Prorocentrales</taxon>
        <taxon>Prorocentraceae</taxon>
        <taxon>Prorocentrum</taxon>
    </lineage>
</organism>
<feature type="transmembrane region" description="Helical" evidence="1">
    <location>
        <begin position="144"/>
        <end position="164"/>
    </location>
</feature>
<sequence>MGAPDFKEGQILVRCDDDQHFTWLYRVSLAFISSSSWPVLAPTRGSHTVDGETFRIEPLARGRDAPRRCWNDFFLFNPRPVREFSEAFARAKELADFADEDTELDDTEAWIISGLSHLRFGEQVGQGILEGAMFDGVKDKFARFLVFWVAQGVWVMLISMPVLFVNAAPWGCGTACCWRVSPAASRRRWWRTCRRLCG</sequence>